<dbReference type="InterPro" id="IPR008928">
    <property type="entry name" value="6-hairpin_glycosidase_sf"/>
</dbReference>
<dbReference type="InterPro" id="IPR008313">
    <property type="entry name" value="GH125"/>
</dbReference>
<dbReference type="Pfam" id="PF06824">
    <property type="entry name" value="Glyco_hydro_125"/>
    <property type="match status" value="1"/>
</dbReference>
<dbReference type="SUPFAM" id="SSF48208">
    <property type="entry name" value="Six-hairpin glycosidases"/>
    <property type="match status" value="1"/>
</dbReference>
<dbReference type="GO" id="GO:0005975">
    <property type="term" value="P:carbohydrate metabolic process"/>
    <property type="evidence" value="ECO:0007669"/>
    <property type="project" value="InterPro"/>
</dbReference>
<dbReference type="InterPro" id="IPR006311">
    <property type="entry name" value="TAT_signal"/>
</dbReference>
<dbReference type="PIRSF" id="PIRSF028846">
    <property type="entry name" value="UCP028846"/>
    <property type="match status" value="1"/>
</dbReference>
<dbReference type="HOGENOM" id="CLU_023537_0_1_6"/>
<dbReference type="PROSITE" id="PS51318">
    <property type="entry name" value="TAT"/>
    <property type="match status" value="1"/>
</dbReference>
<gene>
    <name evidence="1" type="ordered locus">XCV3212</name>
</gene>
<proteinExistence type="predicted"/>
<dbReference type="EMBL" id="AM039952">
    <property type="protein sequence ID" value="CAJ24943.1"/>
    <property type="molecule type" value="Genomic_DNA"/>
</dbReference>
<dbReference type="SMART" id="SM01149">
    <property type="entry name" value="DUF1237"/>
    <property type="match status" value="1"/>
</dbReference>
<dbReference type="InterPro" id="IPR012341">
    <property type="entry name" value="6hp_glycosidase-like_sf"/>
</dbReference>
<dbReference type="PANTHER" id="PTHR31047:SF0">
    <property type="entry name" value="MEIOTICALLY UP-REGULATED GENE 157 PROTEIN"/>
    <property type="match status" value="1"/>
</dbReference>
<organism evidence="2">
    <name type="scientific">Xanthomonas euvesicatoria pv. vesicatoria (strain 85-10)</name>
    <name type="common">Xanthomonas campestris pv. vesicatoria</name>
    <dbReference type="NCBI Taxonomy" id="316273"/>
    <lineage>
        <taxon>Bacteria</taxon>
        <taxon>Pseudomonadati</taxon>
        <taxon>Pseudomonadota</taxon>
        <taxon>Gammaproteobacteria</taxon>
        <taxon>Lysobacterales</taxon>
        <taxon>Lysobacteraceae</taxon>
        <taxon>Xanthomonas</taxon>
    </lineage>
</organism>
<reference evidence="1 2" key="1">
    <citation type="journal article" date="2005" name="J. Bacteriol.">
        <title>Insights into genome plasticity and pathogenicity of the plant pathogenic Bacterium Xanthomonas campestris pv. vesicatoria revealed by the complete genome sequence.</title>
        <authorList>
            <person name="Thieme F."/>
            <person name="Koebnik R."/>
            <person name="Bekel T."/>
            <person name="Berger C."/>
            <person name="Boch J."/>
            <person name="Buettner D."/>
            <person name="Caldana C."/>
            <person name="Gaigalat L."/>
            <person name="Goesmann A."/>
            <person name="Kay S."/>
            <person name="Kirchner O."/>
            <person name="Lanz C."/>
            <person name="Linke B."/>
            <person name="McHardy A.C."/>
            <person name="Meyer F."/>
            <person name="Mittenhuber G."/>
            <person name="Nies D.H."/>
            <person name="Niesbach-Kloesgen U."/>
            <person name="Patschkowski T."/>
            <person name="Rueckert C."/>
            <person name="Rupp O."/>
            <person name="Schneicker S."/>
            <person name="Schuster S.C."/>
            <person name="Vorhoelter F.J."/>
            <person name="Weber E."/>
            <person name="Puehler A."/>
            <person name="Bonas U."/>
            <person name="Bartels D."/>
            <person name="Kaiser O."/>
        </authorList>
    </citation>
    <scope>NUCLEOTIDE SEQUENCE [LARGE SCALE GENOMIC DNA]</scope>
    <source>
        <strain evidence="1 2">85-10</strain>
    </source>
</reference>
<dbReference type="STRING" id="456327.BJD11_06750"/>
<protein>
    <submittedName>
        <fullName evidence="1">Putative secreted protein</fullName>
    </submittedName>
</protein>
<evidence type="ECO:0000313" key="1">
    <source>
        <dbReference type="EMBL" id="CAJ24943.1"/>
    </source>
</evidence>
<evidence type="ECO:0000313" key="2">
    <source>
        <dbReference type="Proteomes" id="UP000007069"/>
    </source>
</evidence>
<dbReference type="eggNOG" id="COG3538">
    <property type="taxonomic scope" value="Bacteria"/>
</dbReference>
<dbReference type="Proteomes" id="UP000007069">
    <property type="component" value="Chromosome"/>
</dbReference>
<dbReference type="KEGG" id="xcv:XCV3212"/>
<sequence length="518" mass="57938">MHRSHPQPAGRAALERHWRAGLLSTSKEFQVMHTRRDILQLLGASAGAGLLASALPAFAAAPATGSSSATGRFVSKRPPRAQRRFVSKAVEQQIAQIKARIADPELAWLFENCYPNTLDTTVETGTRNGKPDTFVITGDIHAMWLRDSSAQVHPYVPLARRDPALRRMFHGLIQRQAACITLDPYANAFLPDGQTQRLKWSLNDITEMKPGVGERKWEVDSLCYPIRIAHEYWRATGDTAPFDDDWRAAMHVVVKTFREQQRKDNRGPYVFQRPSPLATETLVLEGYGQPTKPNGMIHSMFRPSDDACVFPLFVPANLFAVTSLRQLATMSTALHRDTAFAAECTALADEVETATRQFGQQRDADGQAYWAFEVDGFGNQLFIDDANAPGLLSLAYLGCCDRADPVFLRTRQLAWSERNPYFSRGKAAEGVGSPHSGMGTIWPMSIIQYALVSDDDAQLRQCLQWLKTTHAGTGFMHEAFDKDNPSTFTRDWFAWANTLFGELIIDLHQRKPQLLRSA</sequence>
<name>Q3BQM0_XANE5</name>
<dbReference type="AlphaFoldDB" id="Q3BQM0"/>
<dbReference type="PANTHER" id="PTHR31047">
    <property type="entry name" value="MEIOTICALLY UP-REGULATED GENE 157 PROTEIN"/>
    <property type="match status" value="1"/>
</dbReference>
<accession>Q3BQM0</accession>
<dbReference type="Gene3D" id="1.50.10.10">
    <property type="match status" value="1"/>
</dbReference>